<feature type="transmembrane region" description="Helical" evidence="5">
    <location>
        <begin position="312"/>
        <end position="333"/>
    </location>
</feature>
<dbReference type="PROSITE" id="PS50850">
    <property type="entry name" value="MFS"/>
    <property type="match status" value="1"/>
</dbReference>
<dbReference type="OrthoDB" id="9812221at2"/>
<dbReference type="InterPro" id="IPR011701">
    <property type="entry name" value="MFS"/>
</dbReference>
<dbReference type="PANTHER" id="PTHR23524">
    <property type="entry name" value="TRANSPORTER, PUTATIVE (AFU_ORTHOLOGUE AFUA_8G04850)-RELATED"/>
    <property type="match status" value="1"/>
</dbReference>
<protein>
    <submittedName>
        <fullName evidence="7">MFS transporter</fullName>
    </submittedName>
</protein>
<keyword evidence="2 5" id="KW-0812">Transmembrane</keyword>
<feature type="transmembrane region" description="Helical" evidence="5">
    <location>
        <begin position="152"/>
        <end position="171"/>
    </location>
</feature>
<dbReference type="InterPro" id="IPR020846">
    <property type="entry name" value="MFS_dom"/>
</dbReference>
<dbReference type="PROSITE" id="PS00216">
    <property type="entry name" value="SUGAR_TRANSPORT_1"/>
    <property type="match status" value="1"/>
</dbReference>
<dbReference type="RefSeq" id="WP_139457880.1">
    <property type="nucleotide sequence ID" value="NZ_VDCH01000043.1"/>
</dbReference>
<dbReference type="InterPro" id="IPR005829">
    <property type="entry name" value="Sugar_transporter_CS"/>
</dbReference>
<dbReference type="AlphaFoldDB" id="A0A5C4RZD3"/>
<accession>A0A5C4RZD3</accession>
<organism evidence="7 8">
    <name type="scientific">Chlorobaculum thiosulfatiphilum</name>
    <name type="common">Chlorobium limicola f.sp. thiosulfatophilum</name>
    <dbReference type="NCBI Taxonomy" id="115852"/>
    <lineage>
        <taxon>Bacteria</taxon>
        <taxon>Pseudomonadati</taxon>
        <taxon>Chlorobiota</taxon>
        <taxon>Chlorobiia</taxon>
        <taxon>Chlorobiales</taxon>
        <taxon>Chlorobiaceae</taxon>
        <taxon>Chlorobaculum</taxon>
    </lineage>
</organism>
<dbReference type="PANTHER" id="PTHR23524:SF1">
    <property type="entry name" value="MRH DOMAIN-CONTAINING PROTEIN-RELATED"/>
    <property type="match status" value="1"/>
</dbReference>
<reference evidence="7 8" key="1">
    <citation type="submission" date="2019-05" db="EMBL/GenBank/DDBJ databases">
        <title>Draft Whole-Genome sequence of the green sulfur bacterium Chlorobaculum thiosulfatiphilum DSM 249.</title>
        <authorList>
            <person name="Meyer T.E."/>
            <person name="Kyndt J.A."/>
        </authorList>
    </citation>
    <scope>NUCLEOTIDE SEQUENCE [LARGE SCALE GENOMIC DNA]</scope>
    <source>
        <strain evidence="7 8">DSM 249</strain>
    </source>
</reference>
<name>A0A5C4RZD3_CHLTI</name>
<sequence>MTDNSTNAKLGPIELAPSVLPRHAWSFLFAAFFSIGMVTFVSIGQAYIMNEHLHIPVSEQGTLSGDLVFWTEIVTLLLFGPAGAIMDRIGRKPVYATGFLVLAIAYLVYPLVTDVFQLTIARMIYAVGVVAVTSGLATVLVDYPKERSRGKLIAIVGFLNGLGIVILNQFFGGLPKTLVAKGFSGTEAGFWAHAAIAGTAVLAAIVLFFGLKGGTPVRHEERLPLKELLTSGFRHARNPRILLSYAAAFVARGDQSIIGTFVPLWGMTTGIAMGMKPAEAVKKGTFIFIVSQAAALLWAPVIGIFIDRWNRVTALTFCMGLAAIGYLSLALIGNPLETYSLIFFVLLGIGQISAFLGSQSLIGQEAPKEARGSVIGAFNISGAIGILFITTTGGRLFDGMSPKAPFIIVGAVNLLVMFGGMWLRAREAKEG</sequence>
<dbReference type="GO" id="GO:0022857">
    <property type="term" value="F:transmembrane transporter activity"/>
    <property type="evidence" value="ECO:0007669"/>
    <property type="project" value="InterPro"/>
</dbReference>
<evidence type="ECO:0000256" key="3">
    <source>
        <dbReference type="ARBA" id="ARBA00022989"/>
    </source>
</evidence>
<proteinExistence type="predicted"/>
<feature type="transmembrane region" description="Helical" evidence="5">
    <location>
        <begin position="118"/>
        <end position="140"/>
    </location>
</feature>
<dbReference type="Pfam" id="PF07690">
    <property type="entry name" value="MFS_1"/>
    <property type="match status" value="1"/>
</dbReference>
<comment type="subcellular location">
    <subcellularLocation>
        <location evidence="1">Membrane</location>
        <topology evidence="1">Multi-pass membrane protein</topology>
    </subcellularLocation>
</comment>
<evidence type="ECO:0000313" key="7">
    <source>
        <dbReference type="EMBL" id="TNJ36278.1"/>
    </source>
</evidence>
<dbReference type="EMBL" id="VDCH01000043">
    <property type="protein sequence ID" value="TNJ36278.1"/>
    <property type="molecule type" value="Genomic_DNA"/>
</dbReference>
<dbReference type="Gene3D" id="1.20.1250.20">
    <property type="entry name" value="MFS general substrate transporter like domains"/>
    <property type="match status" value="1"/>
</dbReference>
<evidence type="ECO:0000256" key="4">
    <source>
        <dbReference type="ARBA" id="ARBA00023136"/>
    </source>
</evidence>
<feature type="transmembrane region" description="Helical" evidence="5">
    <location>
        <begin position="191"/>
        <end position="211"/>
    </location>
</feature>
<evidence type="ECO:0000256" key="1">
    <source>
        <dbReference type="ARBA" id="ARBA00004141"/>
    </source>
</evidence>
<keyword evidence="4 5" id="KW-0472">Membrane</keyword>
<dbReference type="GO" id="GO:0016020">
    <property type="term" value="C:membrane"/>
    <property type="evidence" value="ECO:0007669"/>
    <property type="project" value="UniProtKB-SubCell"/>
</dbReference>
<feature type="transmembrane region" description="Helical" evidence="5">
    <location>
        <begin position="339"/>
        <end position="362"/>
    </location>
</feature>
<feature type="domain" description="Major facilitator superfamily (MFS) profile" evidence="6">
    <location>
        <begin position="24"/>
        <end position="428"/>
    </location>
</feature>
<feature type="transmembrane region" description="Helical" evidence="5">
    <location>
        <begin position="93"/>
        <end position="112"/>
    </location>
</feature>
<dbReference type="Proteomes" id="UP000308271">
    <property type="component" value="Unassembled WGS sequence"/>
</dbReference>
<dbReference type="CDD" id="cd17489">
    <property type="entry name" value="MFS_YfcJ_like"/>
    <property type="match status" value="1"/>
</dbReference>
<comment type="caution">
    <text evidence="7">The sequence shown here is derived from an EMBL/GenBank/DDBJ whole genome shotgun (WGS) entry which is preliminary data.</text>
</comment>
<evidence type="ECO:0000256" key="2">
    <source>
        <dbReference type="ARBA" id="ARBA00022692"/>
    </source>
</evidence>
<feature type="transmembrane region" description="Helical" evidence="5">
    <location>
        <begin position="27"/>
        <end position="48"/>
    </location>
</feature>
<feature type="transmembrane region" description="Helical" evidence="5">
    <location>
        <begin position="374"/>
        <end position="392"/>
    </location>
</feature>
<evidence type="ECO:0000256" key="5">
    <source>
        <dbReference type="SAM" id="Phobius"/>
    </source>
</evidence>
<dbReference type="InterPro" id="IPR036259">
    <property type="entry name" value="MFS_trans_sf"/>
</dbReference>
<evidence type="ECO:0000259" key="6">
    <source>
        <dbReference type="PROSITE" id="PS50850"/>
    </source>
</evidence>
<keyword evidence="3 5" id="KW-1133">Transmembrane helix</keyword>
<evidence type="ECO:0000313" key="8">
    <source>
        <dbReference type="Proteomes" id="UP000308271"/>
    </source>
</evidence>
<feature type="transmembrane region" description="Helical" evidence="5">
    <location>
        <begin position="404"/>
        <end position="423"/>
    </location>
</feature>
<gene>
    <name evidence="7" type="ORF">FGF66_12065</name>
</gene>
<keyword evidence="8" id="KW-1185">Reference proteome</keyword>
<dbReference type="SUPFAM" id="SSF103473">
    <property type="entry name" value="MFS general substrate transporter"/>
    <property type="match status" value="1"/>
</dbReference>
<feature type="transmembrane region" description="Helical" evidence="5">
    <location>
        <begin position="68"/>
        <end position="86"/>
    </location>
</feature>
<feature type="transmembrane region" description="Helical" evidence="5">
    <location>
        <begin position="285"/>
        <end position="305"/>
    </location>
</feature>